<sequence>MKKRRNDDNNDNDTGSSENDKANTNSNNNDNNSAALSLCRQARKLWLQNATTPEDLDRVEALYRRALNAKRTVVVQATKKQKRERNASSKQANATKVVATLSPDEYRKAGERLSLLYLQSGRPYKATMGLKYLGFECRLSERILNYSLSTAKKKSNAKTRGGKKKNNSSSNTMPQPPCCVVDDFLSPVELQHLRKVFGDVSSSYWSCHDYTIDEEPPAPYFSYVLDLKSSSKDGSFLKSVVDKVLSCARVSERFRNLRRDANYVELWAHNRPHASGHQLHFDSDDEGRTRSGDDENSREQGLPKHPIVSTVLNLSSHSKVGGPTLVTNQRLAGNSNSNNSNTNTATTHLSSVRGWLVPSKPARLVCFDGSVLHGVIPGKGTIPTTTTGSSTSIHDDDDNDNNNDDDDESSSSQPPRDHHHRRPRRVTLMMAFWKDIKVRKGSKPGSARPWPKSAKAVDSTATNKTTTLPPWAIELNRTDIAGTSSKSKTTSKSLSKQQQWKDETESKVVPVHHVYELLDGRPVPKYHDEGDDDGYYMPEYDRVFQGF</sequence>
<feature type="compositionally biased region" description="Basic residues" evidence="1">
    <location>
        <begin position="154"/>
        <end position="166"/>
    </location>
</feature>
<feature type="region of interest" description="Disordered" evidence="1">
    <location>
        <begin position="275"/>
        <end position="306"/>
    </location>
</feature>
<proteinExistence type="predicted"/>
<feature type="region of interest" description="Disordered" evidence="1">
    <location>
        <begin position="479"/>
        <end position="505"/>
    </location>
</feature>
<feature type="compositionally biased region" description="Basic and acidic residues" evidence="1">
    <location>
        <begin position="279"/>
        <end position="302"/>
    </location>
</feature>
<feature type="compositionally biased region" description="Low complexity" evidence="1">
    <location>
        <begin position="22"/>
        <end position="33"/>
    </location>
</feature>
<feature type="compositionally biased region" description="Low complexity" evidence="1">
    <location>
        <begin position="334"/>
        <end position="346"/>
    </location>
</feature>
<dbReference type="AlphaFoldDB" id="A0A7S4AUS3"/>
<gene>
    <name evidence="2" type="ORF">PAUS00366_LOCUS20514</name>
</gene>
<organism evidence="2">
    <name type="scientific">Pseudo-nitzschia australis</name>
    <dbReference type="NCBI Taxonomy" id="44445"/>
    <lineage>
        <taxon>Eukaryota</taxon>
        <taxon>Sar</taxon>
        <taxon>Stramenopiles</taxon>
        <taxon>Ochrophyta</taxon>
        <taxon>Bacillariophyta</taxon>
        <taxon>Bacillariophyceae</taxon>
        <taxon>Bacillariophycidae</taxon>
        <taxon>Bacillariales</taxon>
        <taxon>Bacillariaceae</taxon>
        <taxon>Pseudo-nitzschia</taxon>
    </lineage>
</organism>
<feature type="region of interest" description="Disordered" evidence="1">
    <location>
        <begin position="375"/>
        <end position="426"/>
    </location>
</feature>
<name>A0A7S4AUS3_9STRA</name>
<feature type="region of interest" description="Disordered" evidence="1">
    <location>
        <begin position="1"/>
        <end position="33"/>
    </location>
</feature>
<dbReference type="EMBL" id="HBIX01030852">
    <property type="protein sequence ID" value="CAE0727730.1"/>
    <property type="molecule type" value="Transcribed_RNA"/>
</dbReference>
<reference evidence="2" key="1">
    <citation type="submission" date="2021-01" db="EMBL/GenBank/DDBJ databases">
        <authorList>
            <person name="Corre E."/>
            <person name="Pelletier E."/>
            <person name="Niang G."/>
            <person name="Scheremetjew M."/>
            <person name="Finn R."/>
            <person name="Kale V."/>
            <person name="Holt S."/>
            <person name="Cochrane G."/>
            <person name="Meng A."/>
            <person name="Brown T."/>
            <person name="Cohen L."/>
        </authorList>
    </citation>
    <scope>NUCLEOTIDE SEQUENCE</scope>
    <source>
        <strain evidence="2">10249 10 AB</strain>
    </source>
</reference>
<protein>
    <submittedName>
        <fullName evidence="2">Uncharacterized protein</fullName>
    </submittedName>
</protein>
<feature type="region of interest" description="Disordered" evidence="1">
    <location>
        <begin position="154"/>
        <end position="175"/>
    </location>
</feature>
<feature type="compositionally biased region" description="Acidic residues" evidence="1">
    <location>
        <begin position="395"/>
        <end position="409"/>
    </location>
</feature>
<feature type="region of interest" description="Disordered" evidence="1">
    <location>
        <begin position="438"/>
        <end position="462"/>
    </location>
</feature>
<feature type="compositionally biased region" description="Low complexity" evidence="1">
    <location>
        <begin position="483"/>
        <end position="498"/>
    </location>
</feature>
<evidence type="ECO:0000313" key="2">
    <source>
        <dbReference type="EMBL" id="CAE0727730.1"/>
    </source>
</evidence>
<evidence type="ECO:0000256" key="1">
    <source>
        <dbReference type="SAM" id="MobiDB-lite"/>
    </source>
</evidence>
<feature type="compositionally biased region" description="Low complexity" evidence="1">
    <location>
        <begin position="376"/>
        <end position="392"/>
    </location>
</feature>
<feature type="region of interest" description="Disordered" evidence="1">
    <location>
        <begin position="319"/>
        <end position="346"/>
    </location>
</feature>
<accession>A0A7S4AUS3</accession>